<gene>
    <name evidence="2" type="ORF">AAFF_G00163720</name>
</gene>
<reference evidence="2" key="1">
    <citation type="journal article" date="2023" name="Science">
        <title>Genome structures resolve the early diversification of teleost fishes.</title>
        <authorList>
            <person name="Parey E."/>
            <person name="Louis A."/>
            <person name="Montfort J."/>
            <person name="Bouchez O."/>
            <person name="Roques C."/>
            <person name="Iampietro C."/>
            <person name="Lluch J."/>
            <person name="Castinel A."/>
            <person name="Donnadieu C."/>
            <person name="Desvignes T."/>
            <person name="Floi Bucao C."/>
            <person name="Jouanno E."/>
            <person name="Wen M."/>
            <person name="Mejri S."/>
            <person name="Dirks R."/>
            <person name="Jansen H."/>
            <person name="Henkel C."/>
            <person name="Chen W.J."/>
            <person name="Zahm M."/>
            <person name="Cabau C."/>
            <person name="Klopp C."/>
            <person name="Thompson A.W."/>
            <person name="Robinson-Rechavi M."/>
            <person name="Braasch I."/>
            <person name="Lecointre G."/>
            <person name="Bobe J."/>
            <person name="Postlethwait J.H."/>
            <person name="Berthelot C."/>
            <person name="Roest Crollius H."/>
            <person name="Guiguen Y."/>
        </authorList>
    </citation>
    <scope>NUCLEOTIDE SEQUENCE</scope>
    <source>
        <strain evidence="2">NC1722</strain>
    </source>
</reference>
<dbReference type="AlphaFoldDB" id="A0AAD7SZC2"/>
<dbReference type="Proteomes" id="UP001221898">
    <property type="component" value="Unassembled WGS sequence"/>
</dbReference>
<keyword evidence="3" id="KW-1185">Reference proteome</keyword>
<sequence>MPNSPGLLQTGEEAPRGNRDRLPPRRYDRSDLGQNSGLKTSPYVDTDVQFAPMPRNNAVERSPMWGDHAAMVSGHPPFQNKSPAAFPLGLPAQGNQTDSGEPKEPGFVLS</sequence>
<name>A0AAD7SZC2_9TELE</name>
<accession>A0AAD7SZC2</accession>
<comment type="caution">
    <text evidence="2">The sequence shown here is derived from an EMBL/GenBank/DDBJ whole genome shotgun (WGS) entry which is preliminary data.</text>
</comment>
<dbReference type="EMBL" id="JAINUG010000022">
    <property type="protein sequence ID" value="KAJ8411564.1"/>
    <property type="molecule type" value="Genomic_DNA"/>
</dbReference>
<feature type="region of interest" description="Disordered" evidence="1">
    <location>
        <begin position="1"/>
        <end position="49"/>
    </location>
</feature>
<feature type="compositionally biased region" description="Basic and acidic residues" evidence="1">
    <location>
        <begin position="13"/>
        <end position="31"/>
    </location>
</feature>
<organism evidence="2 3">
    <name type="scientific">Aldrovandia affinis</name>
    <dbReference type="NCBI Taxonomy" id="143900"/>
    <lineage>
        <taxon>Eukaryota</taxon>
        <taxon>Metazoa</taxon>
        <taxon>Chordata</taxon>
        <taxon>Craniata</taxon>
        <taxon>Vertebrata</taxon>
        <taxon>Euteleostomi</taxon>
        <taxon>Actinopterygii</taxon>
        <taxon>Neopterygii</taxon>
        <taxon>Teleostei</taxon>
        <taxon>Notacanthiformes</taxon>
        <taxon>Halosauridae</taxon>
        <taxon>Aldrovandia</taxon>
    </lineage>
</organism>
<evidence type="ECO:0000313" key="2">
    <source>
        <dbReference type="EMBL" id="KAJ8411564.1"/>
    </source>
</evidence>
<protein>
    <submittedName>
        <fullName evidence="2">Uncharacterized protein</fullName>
    </submittedName>
</protein>
<feature type="region of interest" description="Disordered" evidence="1">
    <location>
        <begin position="67"/>
        <end position="110"/>
    </location>
</feature>
<evidence type="ECO:0000256" key="1">
    <source>
        <dbReference type="SAM" id="MobiDB-lite"/>
    </source>
</evidence>
<evidence type="ECO:0000313" key="3">
    <source>
        <dbReference type="Proteomes" id="UP001221898"/>
    </source>
</evidence>
<proteinExistence type="predicted"/>